<evidence type="ECO:0000256" key="1">
    <source>
        <dbReference type="SAM" id="MobiDB-lite"/>
    </source>
</evidence>
<dbReference type="CDD" id="cd03506">
    <property type="entry name" value="Delta6-FADS-like"/>
    <property type="match status" value="1"/>
</dbReference>
<name>A0A1S1LHR5_MYCCH</name>
<evidence type="ECO:0000259" key="2">
    <source>
        <dbReference type="Pfam" id="PF00487"/>
    </source>
</evidence>
<comment type="caution">
    <text evidence="3">The sequence shown here is derived from an EMBL/GenBank/DDBJ whole genome shotgun (WGS) entry which is preliminary data.</text>
</comment>
<dbReference type="InterPro" id="IPR012171">
    <property type="entry name" value="Fatty_acid_desaturase"/>
</dbReference>
<dbReference type="AlphaFoldDB" id="A0A1S1LHR5"/>
<dbReference type="GO" id="GO:0006629">
    <property type="term" value="P:lipid metabolic process"/>
    <property type="evidence" value="ECO:0007669"/>
    <property type="project" value="InterPro"/>
</dbReference>
<feature type="region of interest" description="Disordered" evidence="1">
    <location>
        <begin position="1"/>
        <end position="31"/>
    </location>
</feature>
<dbReference type="EMBL" id="MLIQ01000017">
    <property type="protein sequence ID" value="OHU54250.1"/>
    <property type="molecule type" value="Genomic_DNA"/>
</dbReference>
<reference evidence="3 4" key="1">
    <citation type="submission" date="2016-10" db="EMBL/GenBank/DDBJ databases">
        <title>Evaluation of Human, Veterinary and Environmental Mycobacterium chelonae Isolates by Core Genome Phylogenomic Analysis, Targeted Gene Comparison, and Anti-microbial Susceptibility Patterns: A Tale of Mistaken Identities.</title>
        <authorList>
            <person name="Fogelson S.B."/>
            <person name="Camus A.C."/>
            <person name="Lorenz W."/>
            <person name="Vasireddy R."/>
            <person name="Vasireddy S."/>
            <person name="Smith T."/>
            <person name="Brown-Elliott B.A."/>
            <person name="Wallace R.J.Jr."/>
            <person name="Hasan N.A."/>
            <person name="Reischl U."/>
            <person name="Sanchez S."/>
        </authorList>
    </citation>
    <scope>NUCLEOTIDE SEQUENCE [LARGE SCALE GENOMIC DNA]</scope>
    <source>
        <strain evidence="3 4">15515</strain>
    </source>
</reference>
<dbReference type="Proteomes" id="UP000180043">
    <property type="component" value="Unassembled WGS sequence"/>
</dbReference>
<dbReference type="PANTHER" id="PTHR19353">
    <property type="entry name" value="FATTY ACID DESATURASE 2"/>
    <property type="match status" value="1"/>
</dbReference>
<dbReference type="GO" id="GO:0016020">
    <property type="term" value="C:membrane"/>
    <property type="evidence" value="ECO:0007669"/>
    <property type="project" value="TreeGrafter"/>
</dbReference>
<dbReference type="Pfam" id="PF00487">
    <property type="entry name" value="FA_desaturase"/>
    <property type="match status" value="1"/>
</dbReference>
<accession>A0A1S1LHR5</accession>
<sequence length="406" mass="46399">MTTFAPANKQKNQKKPTTYAPPARPNDLKKLPSEQIEEFGKEMDALRARIVADLGEKDANYIRDIVSKQKKLEVAGRALLWAGWFPPAWLGGVVALSLSKIIDNMEIGHNVMHGQYDWMQDPALTSKNFDWDNTIHADSWLYTHNYVHHTFTNIVGKDHDAEGYGVMRMTEEQPWHPIWLLNPVFCATLQIFFQWGTALQELESEKFFKGEKSWSDMKEGLARFRAKAGKQALKDYVIFPLLSGPGAPFTFLGNMMANLVRNLWASSVIWCGHFPEEVQTFSIEETEDESHAAWYYRQILGSANFTGWKGIDILSGNLSYQIEHHLFPDLPAYRYAEIAVEVRAICEKYGIAYHEASMAKQLGSVYKKVFKLSFPDNFFQKSPIATVADIITFPVRMVRRQFRAAA</sequence>
<gene>
    <name evidence="3" type="ORF">BKG82_18505</name>
</gene>
<evidence type="ECO:0000313" key="3">
    <source>
        <dbReference type="EMBL" id="OHU54250.1"/>
    </source>
</evidence>
<evidence type="ECO:0000313" key="4">
    <source>
        <dbReference type="Proteomes" id="UP000180043"/>
    </source>
</evidence>
<organism evidence="3 4">
    <name type="scientific">Mycobacteroides chelonae</name>
    <name type="common">Mycobacterium chelonae</name>
    <dbReference type="NCBI Taxonomy" id="1774"/>
    <lineage>
        <taxon>Bacteria</taxon>
        <taxon>Bacillati</taxon>
        <taxon>Actinomycetota</taxon>
        <taxon>Actinomycetes</taxon>
        <taxon>Mycobacteriales</taxon>
        <taxon>Mycobacteriaceae</taxon>
        <taxon>Mycobacteroides</taxon>
    </lineage>
</organism>
<protein>
    <submittedName>
        <fullName evidence="3">Acyl-CoA desaturase</fullName>
    </submittedName>
</protein>
<dbReference type="PANTHER" id="PTHR19353:SF84">
    <property type="entry name" value="ACYL-COA DELTA-9-DESATURASE, DESB"/>
    <property type="match status" value="1"/>
</dbReference>
<dbReference type="InterPro" id="IPR005804">
    <property type="entry name" value="FA_desaturase_dom"/>
</dbReference>
<feature type="domain" description="Fatty acid desaturase" evidence="2">
    <location>
        <begin position="88"/>
        <end position="355"/>
    </location>
</feature>
<dbReference type="GO" id="GO:0016717">
    <property type="term" value="F:oxidoreductase activity, acting on paired donors, with oxidation of a pair of donors resulting in the reduction of molecular oxygen to two molecules of water"/>
    <property type="evidence" value="ECO:0007669"/>
    <property type="project" value="TreeGrafter"/>
</dbReference>
<proteinExistence type="predicted"/>